<protein>
    <submittedName>
        <fullName evidence="1">Uncharacterized protein</fullName>
    </submittedName>
</protein>
<accession>A0A426XVU8</accession>
<dbReference type="Proteomes" id="UP000287651">
    <property type="component" value="Unassembled WGS sequence"/>
</dbReference>
<gene>
    <name evidence="1" type="ORF">B296_00052370</name>
</gene>
<evidence type="ECO:0000313" key="2">
    <source>
        <dbReference type="Proteomes" id="UP000287651"/>
    </source>
</evidence>
<reference evidence="1 2" key="1">
    <citation type="journal article" date="2014" name="Agronomy (Basel)">
        <title>A Draft Genome Sequence for Ensete ventricosum, the Drought-Tolerant Tree Against Hunger.</title>
        <authorList>
            <person name="Harrison J."/>
            <person name="Moore K.A."/>
            <person name="Paszkiewicz K."/>
            <person name="Jones T."/>
            <person name="Grant M."/>
            <person name="Ambacheew D."/>
            <person name="Muzemil S."/>
            <person name="Studholme D.J."/>
        </authorList>
    </citation>
    <scope>NUCLEOTIDE SEQUENCE [LARGE SCALE GENOMIC DNA]</scope>
</reference>
<organism evidence="1 2">
    <name type="scientific">Ensete ventricosum</name>
    <name type="common">Abyssinian banana</name>
    <name type="synonym">Musa ensete</name>
    <dbReference type="NCBI Taxonomy" id="4639"/>
    <lineage>
        <taxon>Eukaryota</taxon>
        <taxon>Viridiplantae</taxon>
        <taxon>Streptophyta</taxon>
        <taxon>Embryophyta</taxon>
        <taxon>Tracheophyta</taxon>
        <taxon>Spermatophyta</taxon>
        <taxon>Magnoliopsida</taxon>
        <taxon>Liliopsida</taxon>
        <taxon>Zingiberales</taxon>
        <taxon>Musaceae</taxon>
        <taxon>Ensete</taxon>
    </lineage>
</organism>
<evidence type="ECO:0000313" key="1">
    <source>
        <dbReference type="EMBL" id="RRT43576.1"/>
    </source>
</evidence>
<proteinExistence type="predicted"/>
<name>A0A426XVU8_ENSVE</name>
<comment type="caution">
    <text evidence="1">The sequence shown here is derived from an EMBL/GenBank/DDBJ whole genome shotgun (WGS) entry which is preliminary data.</text>
</comment>
<dbReference type="EMBL" id="AMZH03017049">
    <property type="protein sequence ID" value="RRT43576.1"/>
    <property type="molecule type" value="Genomic_DNA"/>
</dbReference>
<dbReference type="AlphaFoldDB" id="A0A426XVU8"/>
<sequence>MPSHLKGPKELQDQAKYYRFHRDYGYTTEDCHDLRNQLEELIRHGYLGRYVWRPRDPSYDRRGLLRCRSTSLSGSRCPEEITLTSGILAVSHLVFFRRSPGVFPTSFPIPLANLLANFGEIPLHRPNLGPMLKLDLGPSSGCNSIATLIISPA</sequence>